<dbReference type="FunFam" id="2.30.22.10:FF:000001">
    <property type="entry name" value="Protein GrpE"/>
    <property type="match status" value="1"/>
</dbReference>
<keyword evidence="4 10" id="KW-0963">Cytoplasm</keyword>
<dbReference type="RefSeq" id="WP_160624849.1">
    <property type="nucleotide sequence ID" value="NZ_WUUQ01000002.1"/>
</dbReference>
<dbReference type="HAMAP" id="MF_01151">
    <property type="entry name" value="GrpE"/>
    <property type="match status" value="1"/>
</dbReference>
<feature type="compositionally biased region" description="Basic and acidic residues" evidence="13">
    <location>
        <begin position="1"/>
        <end position="40"/>
    </location>
</feature>
<dbReference type="PANTHER" id="PTHR21237:SF23">
    <property type="entry name" value="GRPE PROTEIN HOMOLOG, MITOCHONDRIAL"/>
    <property type="match status" value="1"/>
</dbReference>
<evidence type="ECO:0000256" key="10">
    <source>
        <dbReference type="HAMAP-Rule" id="MF_01151"/>
    </source>
</evidence>
<keyword evidence="6 10" id="KW-0143">Chaperone</keyword>
<comment type="function">
    <text evidence="7 10 11">Participates actively in the response to hyperosmotic and heat shock by preventing the aggregation of stress-denatured proteins, in association with DnaK and GrpE. It is the nucleotide exchange factor for DnaK and may function as a thermosensor. Unfolded proteins bind initially to DnaJ; upon interaction with the DnaJ-bound protein, DnaK hydrolyzes its bound ATP, resulting in the formation of a stable complex. GrpE releases ADP from DnaK; ATP binding to DnaK triggers the release of the substrate protein, thus completing the reaction cycle. Several rounds of ATP-dependent interactions between DnaJ, DnaK and GrpE are required for fully efficient folding.</text>
</comment>
<evidence type="ECO:0000256" key="12">
    <source>
        <dbReference type="RuleBase" id="RU004478"/>
    </source>
</evidence>
<protein>
    <recommendedName>
        <fullName evidence="8 10">Protein GrpE</fullName>
    </recommendedName>
    <alternativeName>
        <fullName evidence="9 10">HSP-70 cofactor</fullName>
    </alternativeName>
</protein>
<evidence type="ECO:0000256" key="7">
    <source>
        <dbReference type="ARBA" id="ARBA00053401"/>
    </source>
</evidence>
<dbReference type="CDD" id="cd00446">
    <property type="entry name" value="GrpE"/>
    <property type="match status" value="1"/>
</dbReference>
<evidence type="ECO:0000313" key="14">
    <source>
        <dbReference type="EMBL" id="MXQ73392.1"/>
    </source>
</evidence>
<dbReference type="NCBIfam" id="NF010738">
    <property type="entry name" value="PRK14140.1"/>
    <property type="match status" value="1"/>
</dbReference>
<dbReference type="Pfam" id="PF01025">
    <property type="entry name" value="GrpE"/>
    <property type="match status" value="1"/>
</dbReference>
<proteinExistence type="inferred from homology"/>
<evidence type="ECO:0000256" key="2">
    <source>
        <dbReference type="ARBA" id="ARBA00009054"/>
    </source>
</evidence>
<dbReference type="PANTHER" id="PTHR21237">
    <property type="entry name" value="GRPE PROTEIN"/>
    <property type="match status" value="1"/>
</dbReference>
<evidence type="ECO:0000256" key="6">
    <source>
        <dbReference type="ARBA" id="ARBA00023186"/>
    </source>
</evidence>
<dbReference type="InterPro" id="IPR009012">
    <property type="entry name" value="GrpE_head"/>
</dbReference>
<dbReference type="GO" id="GO:0000774">
    <property type="term" value="F:adenyl-nucleotide exchange factor activity"/>
    <property type="evidence" value="ECO:0007669"/>
    <property type="project" value="InterPro"/>
</dbReference>
<evidence type="ECO:0000313" key="15">
    <source>
        <dbReference type="Proteomes" id="UP000434036"/>
    </source>
</evidence>
<gene>
    <name evidence="10 14" type="primary">grpE</name>
    <name evidence="14" type="ORF">GSF08_05545</name>
</gene>
<dbReference type="GO" id="GO:0005737">
    <property type="term" value="C:cytoplasm"/>
    <property type="evidence" value="ECO:0007669"/>
    <property type="project" value="UniProtKB-SubCell"/>
</dbReference>
<organism evidence="14 15">
    <name type="scientific">Copranaerobaculum intestinale</name>
    <dbReference type="NCBI Taxonomy" id="2692629"/>
    <lineage>
        <taxon>Bacteria</taxon>
        <taxon>Bacillati</taxon>
        <taxon>Bacillota</taxon>
        <taxon>Erysipelotrichia</taxon>
        <taxon>Erysipelotrichales</taxon>
        <taxon>Erysipelotrichaceae</taxon>
        <taxon>Copranaerobaculum</taxon>
    </lineage>
</organism>
<sequence>MEEQKKEHVEANEVEKESCEDAKCTTEKHADEEKKEDKKERGHKHKKELEALKEENAKLKEELAVSKNAYFKAYADTENLKKRLQSEAESTRKYRIQSFASEVLPVLDNLERALDVKVDDENIKNYAKGFEMIHSQLIHILKNEGVEEIDALNKPFDANYHNALMQEAKEGVESGIVIEVLQKGYMLKDRVLRAALVKVSE</sequence>
<evidence type="ECO:0000256" key="3">
    <source>
        <dbReference type="ARBA" id="ARBA00011738"/>
    </source>
</evidence>
<dbReference type="GO" id="GO:0051082">
    <property type="term" value="F:unfolded protein binding"/>
    <property type="evidence" value="ECO:0007669"/>
    <property type="project" value="TreeGrafter"/>
</dbReference>
<reference evidence="14 15" key="1">
    <citation type="submission" date="2019-12" db="EMBL/GenBank/DDBJ databases">
        <authorList>
            <person name="Yang R."/>
        </authorList>
    </citation>
    <scope>NUCLEOTIDE SEQUENCE [LARGE SCALE GENOMIC DNA]</scope>
    <source>
        <strain evidence="14 15">DONG20-135</strain>
    </source>
</reference>
<evidence type="ECO:0000256" key="8">
    <source>
        <dbReference type="ARBA" id="ARBA00072274"/>
    </source>
</evidence>
<dbReference type="GO" id="GO:0051087">
    <property type="term" value="F:protein-folding chaperone binding"/>
    <property type="evidence" value="ECO:0007669"/>
    <property type="project" value="InterPro"/>
</dbReference>
<evidence type="ECO:0000256" key="1">
    <source>
        <dbReference type="ARBA" id="ARBA00004496"/>
    </source>
</evidence>
<dbReference type="GO" id="GO:0042803">
    <property type="term" value="F:protein homodimerization activity"/>
    <property type="evidence" value="ECO:0007669"/>
    <property type="project" value="InterPro"/>
</dbReference>
<keyword evidence="5 10" id="KW-0346">Stress response</keyword>
<dbReference type="InterPro" id="IPR013805">
    <property type="entry name" value="GrpE_CC"/>
</dbReference>
<evidence type="ECO:0000256" key="4">
    <source>
        <dbReference type="ARBA" id="ARBA00022490"/>
    </source>
</evidence>
<name>A0A6N8U5Q4_9FIRM</name>
<dbReference type="Gene3D" id="3.90.20.20">
    <property type="match status" value="1"/>
</dbReference>
<dbReference type="PRINTS" id="PR00773">
    <property type="entry name" value="GRPEPROTEIN"/>
</dbReference>
<comment type="subcellular location">
    <subcellularLocation>
        <location evidence="1 10">Cytoplasm</location>
    </subcellularLocation>
</comment>
<evidence type="ECO:0000256" key="13">
    <source>
        <dbReference type="SAM" id="MobiDB-lite"/>
    </source>
</evidence>
<comment type="caution">
    <text evidence="14">The sequence shown here is derived from an EMBL/GenBank/DDBJ whole genome shotgun (WGS) entry which is preliminary data.</text>
</comment>
<dbReference type="AlphaFoldDB" id="A0A6N8U5Q4"/>
<dbReference type="EMBL" id="WUUQ01000002">
    <property type="protein sequence ID" value="MXQ73392.1"/>
    <property type="molecule type" value="Genomic_DNA"/>
</dbReference>
<dbReference type="SUPFAM" id="SSF58014">
    <property type="entry name" value="Coiled-coil domain of nucleotide exchange factor GrpE"/>
    <property type="match status" value="1"/>
</dbReference>
<dbReference type="Proteomes" id="UP000434036">
    <property type="component" value="Unassembled WGS sequence"/>
</dbReference>
<dbReference type="Gene3D" id="2.30.22.10">
    <property type="entry name" value="Head domain of nucleotide exchange factor GrpE"/>
    <property type="match status" value="1"/>
</dbReference>
<accession>A0A6N8U5Q4</accession>
<dbReference type="GO" id="GO:0006457">
    <property type="term" value="P:protein folding"/>
    <property type="evidence" value="ECO:0007669"/>
    <property type="project" value="InterPro"/>
</dbReference>
<feature type="region of interest" description="Disordered" evidence="13">
    <location>
        <begin position="1"/>
        <end position="53"/>
    </location>
</feature>
<reference evidence="14 15" key="2">
    <citation type="submission" date="2020-01" db="EMBL/GenBank/DDBJ databases">
        <title>Clostridiaceae sp. nov. isolated from the gut of human by culturomics.</title>
        <authorList>
            <person name="Chang Y."/>
        </authorList>
    </citation>
    <scope>NUCLEOTIDE SEQUENCE [LARGE SCALE GENOMIC DNA]</scope>
    <source>
        <strain evidence="14 15">DONG20-135</strain>
    </source>
</reference>
<dbReference type="InterPro" id="IPR000740">
    <property type="entry name" value="GrpE"/>
</dbReference>
<comment type="subunit">
    <text evidence="3 10">Homodimer.</text>
</comment>
<keyword evidence="15" id="KW-1185">Reference proteome</keyword>
<evidence type="ECO:0000256" key="9">
    <source>
        <dbReference type="ARBA" id="ARBA00076414"/>
    </source>
</evidence>
<dbReference type="SUPFAM" id="SSF51064">
    <property type="entry name" value="Head domain of nucleotide exchange factor GrpE"/>
    <property type="match status" value="1"/>
</dbReference>
<evidence type="ECO:0000256" key="5">
    <source>
        <dbReference type="ARBA" id="ARBA00023016"/>
    </source>
</evidence>
<comment type="similarity">
    <text evidence="2 10 12">Belongs to the GrpE family.</text>
</comment>
<dbReference type="PROSITE" id="PS01071">
    <property type="entry name" value="GRPE"/>
    <property type="match status" value="1"/>
</dbReference>
<evidence type="ECO:0000256" key="11">
    <source>
        <dbReference type="RuleBase" id="RU000639"/>
    </source>
</evidence>